<gene>
    <name evidence="1" type="ORF">PJ311_00210</name>
</gene>
<dbReference type="InterPro" id="IPR020278">
    <property type="entry name" value="YqaH-like"/>
</dbReference>
<sequence>MNLNRFLKSDRERAERLIKSMDFLISELLPEAIEDGDYDGCIEIAGSMITHCKDLKRMEHPEQIVQLHEIASKLLSKGIDVSTIRRAYQ</sequence>
<name>A0ABT4WYL7_9BACI</name>
<accession>A0ABT4WYL7</accession>
<evidence type="ECO:0000313" key="1">
    <source>
        <dbReference type="EMBL" id="MDA7025030.1"/>
    </source>
</evidence>
<keyword evidence="2" id="KW-1185">Reference proteome</keyword>
<dbReference type="RefSeq" id="WP_271338896.1">
    <property type="nucleotide sequence ID" value="NZ_JAQKAB010000001.1"/>
</dbReference>
<organism evidence="1 2">
    <name type="scientific">Bacillus changyiensis</name>
    <dbReference type="NCBI Taxonomy" id="3004103"/>
    <lineage>
        <taxon>Bacteria</taxon>
        <taxon>Bacillati</taxon>
        <taxon>Bacillota</taxon>
        <taxon>Bacilli</taxon>
        <taxon>Bacillales</taxon>
        <taxon>Bacillaceae</taxon>
        <taxon>Bacillus</taxon>
    </lineage>
</organism>
<evidence type="ECO:0000313" key="2">
    <source>
        <dbReference type="Proteomes" id="UP001211894"/>
    </source>
</evidence>
<dbReference type="EMBL" id="JAQKAB010000001">
    <property type="protein sequence ID" value="MDA7025030.1"/>
    <property type="molecule type" value="Genomic_DNA"/>
</dbReference>
<protein>
    <submittedName>
        <fullName evidence="1">YqaH family protein</fullName>
    </submittedName>
</protein>
<reference evidence="1 2" key="1">
    <citation type="submission" date="2023-01" db="EMBL/GenBank/DDBJ databases">
        <title>Bacillus changyiensis sp. nov., isolated from a coastal deposit.</title>
        <authorList>
            <person name="Xiao G."/>
            <person name="Lai Q."/>
            <person name="Hu Z."/>
            <person name="Shao Z."/>
        </authorList>
    </citation>
    <scope>NUCLEOTIDE SEQUENCE [LARGE SCALE GENOMIC DNA]</scope>
    <source>
        <strain evidence="1 2">CLL-7-23</strain>
    </source>
</reference>
<comment type="caution">
    <text evidence="1">The sequence shown here is derived from an EMBL/GenBank/DDBJ whole genome shotgun (WGS) entry which is preliminary data.</text>
</comment>
<proteinExistence type="predicted"/>
<dbReference type="Proteomes" id="UP001211894">
    <property type="component" value="Unassembled WGS sequence"/>
</dbReference>
<dbReference type="Pfam" id="PF17448">
    <property type="entry name" value="YqaH"/>
    <property type="match status" value="1"/>
</dbReference>